<evidence type="ECO:0000313" key="2">
    <source>
        <dbReference type="EMBL" id="SPF44735.1"/>
    </source>
</evidence>
<dbReference type="EMBL" id="OMOD01000150">
    <property type="protein sequence ID" value="SPF44735.1"/>
    <property type="molecule type" value="Genomic_DNA"/>
</dbReference>
<sequence>MLPGPMHSRPNLSGFRNKLSEEPRFWAGGLGKFGYTSSPTGVGFTPPHSPRPRATPR</sequence>
<organism evidence="2 3">
    <name type="scientific">Candidatus Sulfotelmatobacter kueseliae</name>
    <dbReference type="NCBI Taxonomy" id="2042962"/>
    <lineage>
        <taxon>Bacteria</taxon>
        <taxon>Pseudomonadati</taxon>
        <taxon>Acidobacteriota</taxon>
        <taxon>Terriglobia</taxon>
        <taxon>Terriglobales</taxon>
        <taxon>Candidatus Korobacteraceae</taxon>
        <taxon>Candidatus Sulfotelmatobacter</taxon>
    </lineage>
</organism>
<dbReference type="AlphaFoldDB" id="A0A2U3KYJ8"/>
<proteinExistence type="predicted"/>
<name>A0A2U3KYJ8_9BACT</name>
<reference evidence="3" key="1">
    <citation type="submission" date="2018-02" db="EMBL/GenBank/DDBJ databases">
        <authorList>
            <person name="Hausmann B."/>
        </authorList>
    </citation>
    <scope>NUCLEOTIDE SEQUENCE [LARGE SCALE GENOMIC DNA]</scope>
    <source>
        <strain evidence="3">Peat soil MAG SbA1</strain>
    </source>
</reference>
<protein>
    <submittedName>
        <fullName evidence="2">Uncharacterized protein</fullName>
    </submittedName>
</protein>
<dbReference type="Proteomes" id="UP000238701">
    <property type="component" value="Unassembled WGS sequence"/>
</dbReference>
<feature type="region of interest" description="Disordered" evidence="1">
    <location>
        <begin position="36"/>
        <end position="57"/>
    </location>
</feature>
<gene>
    <name evidence="2" type="ORF">SBA1_550100</name>
</gene>
<evidence type="ECO:0000313" key="3">
    <source>
        <dbReference type="Proteomes" id="UP000238701"/>
    </source>
</evidence>
<accession>A0A2U3KYJ8</accession>
<evidence type="ECO:0000256" key="1">
    <source>
        <dbReference type="SAM" id="MobiDB-lite"/>
    </source>
</evidence>